<name>A0A820A1V9_9BILA</name>
<evidence type="ECO:0000313" key="2">
    <source>
        <dbReference type="Proteomes" id="UP000663823"/>
    </source>
</evidence>
<proteinExistence type="predicted"/>
<dbReference type="EMBL" id="CAJOAX010018644">
    <property type="protein sequence ID" value="CAF4182784.1"/>
    <property type="molecule type" value="Genomic_DNA"/>
</dbReference>
<accession>A0A820A1V9</accession>
<organism evidence="1 2">
    <name type="scientific">Rotaria sordida</name>
    <dbReference type="NCBI Taxonomy" id="392033"/>
    <lineage>
        <taxon>Eukaryota</taxon>
        <taxon>Metazoa</taxon>
        <taxon>Spiralia</taxon>
        <taxon>Gnathifera</taxon>
        <taxon>Rotifera</taxon>
        <taxon>Eurotatoria</taxon>
        <taxon>Bdelloidea</taxon>
        <taxon>Philodinida</taxon>
        <taxon>Philodinidae</taxon>
        <taxon>Rotaria</taxon>
    </lineage>
</organism>
<gene>
    <name evidence="1" type="ORF">OTI717_LOCUS37767</name>
</gene>
<comment type="caution">
    <text evidence="1">The sequence shown here is derived from an EMBL/GenBank/DDBJ whole genome shotgun (WGS) entry which is preliminary data.</text>
</comment>
<dbReference type="AlphaFoldDB" id="A0A820A1V9"/>
<protein>
    <submittedName>
        <fullName evidence="1">Uncharacterized protein</fullName>
    </submittedName>
</protein>
<sequence>MMLINYIEKSVTGYINAGYDSYFDNSTILTQFELDNARIHTARSYSLLDFGKSIGTRCPTDTIEYVDQQGVTQVIDRYFKTGPNKGLSKGLIEISKELNIKLPPKLKLEQLRDVLSSHPTFNI</sequence>
<evidence type="ECO:0000313" key="1">
    <source>
        <dbReference type="EMBL" id="CAF4182784.1"/>
    </source>
</evidence>
<dbReference type="Proteomes" id="UP000663823">
    <property type="component" value="Unassembled WGS sequence"/>
</dbReference>
<feature type="non-terminal residue" evidence="1">
    <location>
        <position position="1"/>
    </location>
</feature>
<reference evidence="1" key="1">
    <citation type="submission" date="2021-02" db="EMBL/GenBank/DDBJ databases">
        <authorList>
            <person name="Nowell W R."/>
        </authorList>
    </citation>
    <scope>NUCLEOTIDE SEQUENCE</scope>
</reference>